<dbReference type="EMBL" id="SOPW01000005">
    <property type="protein sequence ID" value="TFB22920.1"/>
    <property type="molecule type" value="Genomic_DNA"/>
</dbReference>
<keyword evidence="3" id="KW-0597">Phosphoprotein</keyword>
<dbReference type="Proteomes" id="UP000297975">
    <property type="component" value="Unassembled WGS sequence"/>
</dbReference>
<evidence type="ECO:0000256" key="9">
    <source>
        <dbReference type="SAM" id="Phobius"/>
    </source>
</evidence>
<dbReference type="InterPro" id="IPR011712">
    <property type="entry name" value="Sig_transdc_His_kin_sub3_dim/P"/>
</dbReference>
<evidence type="ECO:0000313" key="11">
    <source>
        <dbReference type="EMBL" id="TFB22920.1"/>
    </source>
</evidence>
<sequence>MERHLVWVWLGLLLINWAIGLGDLSQVAALQLLGSAIFFGLLFLLPLFKKSQLATTLALSSAAIITALVFSISDSAHALIIFTYLAGEVIYRLTKWYALSAVLIIAGCLMTLSPVTFSFSVIYTVFLIVLGLLIYSKLQQYNEADARYDALIHEYRKIKLKSASDEKLARQEERTQIGREIHDRVGHKLTNLLMQLEVARMEVGTDTKERFHMLKGLAKESLEETRQAVKAMDHEEIGGLPSIIRLIRKLEAENFIRIQFAVKNRAFSAELDVDQTVAVYRAVQEALTNVMRHSLEREASVLFESPGESVFRFEVSNPVTENYVYHEGYGLQSMRERIKQVQGRLEILTYQNRFIIRGTLPLKRGSVANDARVTS</sequence>
<evidence type="ECO:0000256" key="8">
    <source>
        <dbReference type="ARBA" id="ARBA00023012"/>
    </source>
</evidence>
<dbReference type="GO" id="GO:0005524">
    <property type="term" value="F:ATP binding"/>
    <property type="evidence" value="ECO:0007669"/>
    <property type="project" value="UniProtKB-KW"/>
</dbReference>
<evidence type="ECO:0000313" key="12">
    <source>
        <dbReference type="Proteomes" id="UP000297975"/>
    </source>
</evidence>
<feature type="transmembrane region" description="Helical" evidence="9">
    <location>
        <begin position="60"/>
        <end position="84"/>
    </location>
</feature>
<keyword evidence="7" id="KW-0067">ATP-binding</keyword>
<keyword evidence="6 11" id="KW-0418">Kinase</keyword>
<dbReference type="OrthoDB" id="199946at2"/>
<evidence type="ECO:0000256" key="2">
    <source>
        <dbReference type="ARBA" id="ARBA00012438"/>
    </source>
</evidence>
<evidence type="ECO:0000256" key="3">
    <source>
        <dbReference type="ARBA" id="ARBA00022553"/>
    </source>
</evidence>
<accession>A0A4Y8IQU9</accession>
<keyword evidence="9" id="KW-1133">Transmembrane helix</keyword>
<protein>
    <recommendedName>
        <fullName evidence="2">histidine kinase</fullName>
        <ecNumber evidence="2">2.7.13.3</ecNumber>
    </recommendedName>
</protein>
<proteinExistence type="predicted"/>
<organism evidence="11 12">
    <name type="scientific">Filobacillus milosensis</name>
    <dbReference type="NCBI Taxonomy" id="94137"/>
    <lineage>
        <taxon>Bacteria</taxon>
        <taxon>Bacillati</taxon>
        <taxon>Bacillota</taxon>
        <taxon>Bacilli</taxon>
        <taxon>Bacillales</taxon>
        <taxon>Bacillaceae</taxon>
        <taxon>Filobacillus</taxon>
    </lineage>
</organism>
<feature type="transmembrane region" description="Helical" evidence="9">
    <location>
        <begin position="6"/>
        <end position="22"/>
    </location>
</feature>
<dbReference type="GO" id="GO:0016020">
    <property type="term" value="C:membrane"/>
    <property type="evidence" value="ECO:0007669"/>
    <property type="project" value="InterPro"/>
</dbReference>
<keyword evidence="5" id="KW-0547">Nucleotide-binding</keyword>
<evidence type="ECO:0000256" key="5">
    <source>
        <dbReference type="ARBA" id="ARBA00022741"/>
    </source>
</evidence>
<dbReference type="InterPro" id="IPR050482">
    <property type="entry name" value="Sensor_HK_TwoCompSys"/>
</dbReference>
<comment type="caution">
    <text evidence="11">The sequence shown here is derived from an EMBL/GenBank/DDBJ whole genome shotgun (WGS) entry which is preliminary data.</text>
</comment>
<dbReference type="EC" id="2.7.13.3" evidence="2"/>
<dbReference type="RefSeq" id="WP_134339651.1">
    <property type="nucleotide sequence ID" value="NZ_SOPW01000005.1"/>
</dbReference>
<feature type="transmembrane region" description="Helical" evidence="9">
    <location>
        <begin position="96"/>
        <end position="115"/>
    </location>
</feature>
<comment type="catalytic activity">
    <reaction evidence="1">
        <text>ATP + protein L-histidine = ADP + protein N-phospho-L-histidine.</text>
        <dbReference type="EC" id="2.7.13.3"/>
    </reaction>
</comment>
<feature type="transmembrane region" description="Helical" evidence="9">
    <location>
        <begin position="29"/>
        <end position="48"/>
    </location>
</feature>
<evidence type="ECO:0000256" key="7">
    <source>
        <dbReference type="ARBA" id="ARBA00022840"/>
    </source>
</evidence>
<dbReference type="GO" id="GO:0000155">
    <property type="term" value="F:phosphorelay sensor kinase activity"/>
    <property type="evidence" value="ECO:0007669"/>
    <property type="project" value="InterPro"/>
</dbReference>
<reference evidence="11 12" key="1">
    <citation type="submission" date="2019-03" db="EMBL/GenBank/DDBJ databases">
        <authorList>
            <person name="He R.-H."/>
        </authorList>
    </citation>
    <scope>NUCLEOTIDE SEQUENCE [LARGE SCALE GENOMIC DNA]</scope>
    <source>
        <strain evidence="12">SH 714</strain>
    </source>
</reference>
<evidence type="ECO:0000259" key="10">
    <source>
        <dbReference type="Pfam" id="PF07730"/>
    </source>
</evidence>
<keyword evidence="8" id="KW-0902">Two-component regulatory system</keyword>
<evidence type="ECO:0000256" key="4">
    <source>
        <dbReference type="ARBA" id="ARBA00022679"/>
    </source>
</evidence>
<dbReference type="AlphaFoldDB" id="A0A4Y8IQU9"/>
<name>A0A4Y8IQU9_9BACI</name>
<dbReference type="Gene3D" id="3.30.565.10">
    <property type="entry name" value="Histidine kinase-like ATPase, C-terminal domain"/>
    <property type="match status" value="1"/>
</dbReference>
<keyword evidence="9" id="KW-0472">Membrane</keyword>
<keyword evidence="12" id="KW-1185">Reference proteome</keyword>
<dbReference type="PANTHER" id="PTHR24421:SF10">
    <property type="entry name" value="NITRATE_NITRITE SENSOR PROTEIN NARQ"/>
    <property type="match status" value="1"/>
</dbReference>
<evidence type="ECO:0000256" key="6">
    <source>
        <dbReference type="ARBA" id="ARBA00022777"/>
    </source>
</evidence>
<dbReference type="GO" id="GO:0046983">
    <property type="term" value="F:protein dimerization activity"/>
    <property type="evidence" value="ECO:0007669"/>
    <property type="project" value="InterPro"/>
</dbReference>
<dbReference type="Gene3D" id="1.20.5.1930">
    <property type="match status" value="1"/>
</dbReference>
<keyword evidence="4" id="KW-0808">Transferase</keyword>
<dbReference type="InterPro" id="IPR036890">
    <property type="entry name" value="HATPase_C_sf"/>
</dbReference>
<keyword evidence="9" id="KW-0812">Transmembrane</keyword>
<dbReference type="PANTHER" id="PTHR24421">
    <property type="entry name" value="NITRATE/NITRITE SENSOR PROTEIN NARX-RELATED"/>
    <property type="match status" value="1"/>
</dbReference>
<gene>
    <name evidence="11" type="ORF">E3U55_06680</name>
</gene>
<evidence type="ECO:0000256" key="1">
    <source>
        <dbReference type="ARBA" id="ARBA00000085"/>
    </source>
</evidence>
<feature type="domain" description="Signal transduction histidine kinase subgroup 3 dimerisation and phosphoacceptor" evidence="10">
    <location>
        <begin position="173"/>
        <end position="233"/>
    </location>
</feature>
<dbReference type="Pfam" id="PF07730">
    <property type="entry name" value="HisKA_3"/>
    <property type="match status" value="1"/>
</dbReference>